<gene>
    <name evidence="1" type="ORF">WISP_57564</name>
</gene>
<accession>A0ABQ9DHR2</accession>
<sequence length="187" mass="21020">MSFAVTETELNVAKYKWCLGEKLDFLSQEAEEFELNFSLFTKHLKCQAWKGSIKNESFGNPAQLGCDPVTCYLGEESDPSPGYNLLSGSCRQSPSSLWKTETKEKHILGLTGGWQLRGLASLEVQPSKNSRKFLQGQTTCNSSFMEKGTELSVKRFKIYEREVLIKPCETGFEISSTYGCYAYEGKT</sequence>
<comment type="caution">
    <text evidence="1">The sequence shown here is derived from an EMBL/GenBank/DDBJ whole genome shotgun (WGS) entry which is preliminary data.</text>
</comment>
<evidence type="ECO:0000313" key="1">
    <source>
        <dbReference type="EMBL" id="KAJ7418787.1"/>
    </source>
</evidence>
<dbReference type="EMBL" id="WHWB01033582">
    <property type="protein sequence ID" value="KAJ7418787.1"/>
    <property type="molecule type" value="Genomic_DNA"/>
</dbReference>
<name>A0ABQ9DHR2_9PASS</name>
<protein>
    <submittedName>
        <fullName evidence="1">Uncharacterized protein</fullName>
    </submittedName>
</protein>
<evidence type="ECO:0000313" key="2">
    <source>
        <dbReference type="Proteomes" id="UP001145742"/>
    </source>
</evidence>
<reference evidence="1" key="1">
    <citation type="submission" date="2019-10" db="EMBL/GenBank/DDBJ databases">
        <authorList>
            <person name="Soares A.E.R."/>
            <person name="Aleixo A."/>
            <person name="Schneider P."/>
            <person name="Miyaki C.Y."/>
            <person name="Schneider M.P."/>
            <person name="Mello C."/>
            <person name="Vasconcelos A.T.R."/>
        </authorList>
    </citation>
    <scope>NUCLEOTIDE SEQUENCE</scope>
    <source>
        <tissue evidence="1">Muscle</tissue>
    </source>
</reference>
<dbReference type="Proteomes" id="UP001145742">
    <property type="component" value="Unassembled WGS sequence"/>
</dbReference>
<proteinExistence type="predicted"/>
<keyword evidence="2" id="KW-1185">Reference proteome</keyword>
<organism evidence="1 2">
    <name type="scientific">Willisornis vidua</name>
    <name type="common">Xingu scale-backed antbird</name>
    <dbReference type="NCBI Taxonomy" id="1566151"/>
    <lineage>
        <taxon>Eukaryota</taxon>
        <taxon>Metazoa</taxon>
        <taxon>Chordata</taxon>
        <taxon>Craniata</taxon>
        <taxon>Vertebrata</taxon>
        <taxon>Euteleostomi</taxon>
        <taxon>Archelosauria</taxon>
        <taxon>Archosauria</taxon>
        <taxon>Dinosauria</taxon>
        <taxon>Saurischia</taxon>
        <taxon>Theropoda</taxon>
        <taxon>Coelurosauria</taxon>
        <taxon>Aves</taxon>
        <taxon>Neognathae</taxon>
        <taxon>Neoaves</taxon>
        <taxon>Telluraves</taxon>
        <taxon>Australaves</taxon>
        <taxon>Passeriformes</taxon>
        <taxon>Thamnophilidae</taxon>
        <taxon>Willisornis</taxon>
    </lineage>
</organism>